<dbReference type="Proteomes" id="UP000604046">
    <property type="component" value="Unassembled WGS sequence"/>
</dbReference>
<sequence length="533" mass="59928">MAGPYAGLEVGALATPWRTGQEWRSTCYCSEHKECKARKGASFQLRGQTVLSDDKARVQVELSVWKSGSCGETPRVLRADSKQESPPTVAHRKGIQLAISELVADKESVTPSHVARKLVAQGASPVNADSLRYLTKKLAPERAAKRAPPAKSVARKRQIIEVTLEAWQEYVRAHTDDTKSLKFIWTTPQGTFVATFPPMLAELRRLQQQGRLQELRLNADATFDVEVEGFKCLGAVRYHVVTAGLHRFLKTRGKHRQDLWRRSGFPIMVARHASERPEMYGRCLTALMAEIRRLQLPPVSQVGTDWAPGLGPVVLETSLWVPDMEHMFQNMAKTSLATEDGEKVRVPRLKSRDVGVVKSYLNMLALLPTMSLFIVTLRVFLDRMKNGWNEPEFHQFFVKQYLYRARLPAETFGVGEALMARWHYGSTSTISPGHPPSMQTPEQCHKQVKRCLTDSPERSLLQVLDSLKESIDLWSATRTTDEAAYTLFTPPGHCASRPCCPDEWMLAGSQLYQRRCPGANVQLLPTIARIQEA</sequence>
<dbReference type="AlphaFoldDB" id="A0A812SP50"/>
<dbReference type="OrthoDB" id="410016at2759"/>
<protein>
    <submittedName>
        <fullName evidence="1">Uncharacterized protein</fullName>
    </submittedName>
</protein>
<reference evidence="1" key="1">
    <citation type="submission" date="2021-02" db="EMBL/GenBank/DDBJ databases">
        <authorList>
            <person name="Dougan E. K."/>
            <person name="Rhodes N."/>
            <person name="Thang M."/>
            <person name="Chan C."/>
        </authorList>
    </citation>
    <scope>NUCLEOTIDE SEQUENCE</scope>
</reference>
<organism evidence="1 2">
    <name type="scientific">Symbiodinium natans</name>
    <dbReference type="NCBI Taxonomy" id="878477"/>
    <lineage>
        <taxon>Eukaryota</taxon>
        <taxon>Sar</taxon>
        <taxon>Alveolata</taxon>
        <taxon>Dinophyceae</taxon>
        <taxon>Suessiales</taxon>
        <taxon>Symbiodiniaceae</taxon>
        <taxon>Symbiodinium</taxon>
    </lineage>
</organism>
<accession>A0A812SP50</accession>
<dbReference type="EMBL" id="CAJNDS010002461">
    <property type="protein sequence ID" value="CAE7485987.1"/>
    <property type="molecule type" value="Genomic_DNA"/>
</dbReference>
<evidence type="ECO:0000313" key="2">
    <source>
        <dbReference type="Proteomes" id="UP000604046"/>
    </source>
</evidence>
<gene>
    <name evidence="1" type="ORF">SNAT2548_LOCUS27264</name>
</gene>
<keyword evidence="2" id="KW-1185">Reference proteome</keyword>
<comment type="caution">
    <text evidence="1">The sequence shown here is derived from an EMBL/GenBank/DDBJ whole genome shotgun (WGS) entry which is preliminary data.</text>
</comment>
<proteinExistence type="predicted"/>
<name>A0A812SP50_9DINO</name>
<evidence type="ECO:0000313" key="1">
    <source>
        <dbReference type="EMBL" id="CAE7485987.1"/>
    </source>
</evidence>